<evidence type="ECO:0000313" key="3">
    <source>
        <dbReference type="Proteomes" id="UP000031668"/>
    </source>
</evidence>
<dbReference type="AlphaFoldDB" id="A0A0C2MSR5"/>
<dbReference type="EMBL" id="JWZT01002090">
    <property type="protein sequence ID" value="KII70341.1"/>
    <property type="molecule type" value="Genomic_DNA"/>
</dbReference>
<dbReference type="Proteomes" id="UP000031668">
    <property type="component" value="Unassembled WGS sequence"/>
</dbReference>
<evidence type="ECO:0000313" key="2">
    <source>
        <dbReference type="EMBL" id="KII70341.1"/>
    </source>
</evidence>
<reference evidence="2 3" key="1">
    <citation type="journal article" date="2014" name="Genome Biol. Evol.">
        <title>The genome of the myxosporean Thelohanellus kitauei shows adaptations to nutrient acquisition within its fish host.</title>
        <authorList>
            <person name="Yang Y."/>
            <person name="Xiong J."/>
            <person name="Zhou Z."/>
            <person name="Huo F."/>
            <person name="Miao W."/>
            <person name="Ran C."/>
            <person name="Liu Y."/>
            <person name="Zhang J."/>
            <person name="Feng J."/>
            <person name="Wang M."/>
            <person name="Wang M."/>
            <person name="Wang L."/>
            <person name="Yao B."/>
        </authorList>
    </citation>
    <scope>NUCLEOTIDE SEQUENCE [LARGE SCALE GENOMIC DNA]</scope>
    <source>
        <strain evidence="2">Wuqing</strain>
    </source>
</reference>
<proteinExistence type="predicted"/>
<organism evidence="2 3">
    <name type="scientific">Thelohanellus kitauei</name>
    <name type="common">Myxosporean</name>
    <dbReference type="NCBI Taxonomy" id="669202"/>
    <lineage>
        <taxon>Eukaryota</taxon>
        <taxon>Metazoa</taxon>
        <taxon>Cnidaria</taxon>
        <taxon>Myxozoa</taxon>
        <taxon>Myxosporea</taxon>
        <taxon>Bivalvulida</taxon>
        <taxon>Platysporina</taxon>
        <taxon>Myxobolidae</taxon>
        <taxon>Thelohanellus</taxon>
    </lineage>
</organism>
<gene>
    <name evidence="2" type="ORF">RF11_07146</name>
</gene>
<comment type="caution">
    <text evidence="2">The sequence shown here is derived from an EMBL/GenBank/DDBJ whole genome shotgun (WGS) entry which is preliminary data.</text>
</comment>
<evidence type="ECO:0000256" key="1">
    <source>
        <dbReference type="SAM" id="SignalP"/>
    </source>
</evidence>
<sequence>MTVGRFLKIPIISIIIVLSTRYCSKTKDENSRVTIPITSNIVILVGRCLTDHNYDICRKYPKQFYIRQCANRSLGHGENTNVTVLINAFRELKIKRNIPPPFHDQMIHEILLLLSQNSDIEQIFESDIQMILNNLAKKSYINEIDYFASVIVPFYIATVGLYLCMKELREVNLYINPEADYRFRDIDESQFKCILKITIHDILQTVICVTLKHDLISDMVRSYVKHRIIEIENPSESSEQTDIIFDFVRQFTEEKGISDTQDQIIPGINACPAVTEEYRDGLVALDSNNLDVIACNTRTNGVVDNSFPPSTNKFSVKKDVAEKEGSVDAIVPIKTDSYNTTTTYMESHQTTRSNMLIASENKEDFDVPARTQ</sequence>
<protein>
    <submittedName>
        <fullName evidence="2">Uncharacterized protein</fullName>
    </submittedName>
</protein>
<name>A0A0C2MSR5_THEKT</name>
<feature type="signal peptide" evidence="1">
    <location>
        <begin position="1"/>
        <end position="25"/>
    </location>
</feature>
<keyword evidence="3" id="KW-1185">Reference proteome</keyword>
<keyword evidence="1" id="KW-0732">Signal</keyword>
<feature type="chain" id="PRO_5002152512" evidence="1">
    <location>
        <begin position="26"/>
        <end position="372"/>
    </location>
</feature>
<accession>A0A0C2MSR5</accession>